<evidence type="ECO:0000259" key="1">
    <source>
        <dbReference type="Pfam" id="PF01261"/>
    </source>
</evidence>
<evidence type="ECO:0000313" key="3">
    <source>
        <dbReference type="Proteomes" id="UP001501009"/>
    </source>
</evidence>
<dbReference type="Gene3D" id="3.20.20.150">
    <property type="entry name" value="Divalent-metal-dependent TIM barrel enzymes"/>
    <property type="match status" value="1"/>
</dbReference>
<organism evidence="2 3">
    <name type="scientific">Streptomyces coacervatus</name>
    <dbReference type="NCBI Taxonomy" id="647381"/>
    <lineage>
        <taxon>Bacteria</taxon>
        <taxon>Bacillati</taxon>
        <taxon>Actinomycetota</taxon>
        <taxon>Actinomycetes</taxon>
        <taxon>Kitasatosporales</taxon>
        <taxon>Streptomycetaceae</taxon>
        <taxon>Streptomyces</taxon>
    </lineage>
</organism>
<name>A0ABP7JDE2_9ACTN</name>
<dbReference type="SUPFAM" id="SSF51658">
    <property type="entry name" value="Xylose isomerase-like"/>
    <property type="match status" value="1"/>
</dbReference>
<keyword evidence="3" id="KW-1185">Reference proteome</keyword>
<accession>A0ABP7JDE2</accession>
<dbReference type="Pfam" id="PF01261">
    <property type="entry name" value="AP_endonuc_2"/>
    <property type="match status" value="1"/>
</dbReference>
<dbReference type="RefSeq" id="WP_275768962.1">
    <property type="nucleotide sequence ID" value="NZ_BAABDE010000039.1"/>
</dbReference>
<keyword evidence="2" id="KW-0413">Isomerase</keyword>
<dbReference type="InterPro" id="IPR013022">
    <property type="entry name" value="Xyl_isomerase-like_TIM-brl"/>
</dbReference>
<dbReference type="EMBL" id="BAABDE010000039">
    <property type="protein sequence ID" value="GAA3841316.1"/>
    <property type="molecule type" value="Genomic_DNA"/>
</dbReference>
<reference evidence="3" key="1">
    <citation type="journal article" date="2019" name="Int. J. Syst. Evol. Microbiol.">
        <title>The Global Catalogue of Microorganisms (GCM) 10K type strain sequencing project: providing services to taxonomists for standard genome sequencing and annotation.</title>
        <authorList>
            <consortium name="The Broad Institute Genomics Platform"/>
            <consortium name="The Broad Institute Genome Sequencing Center for Infectious Disease"/>
            <person name="Wu L."/>
            <person name="Ma J."/>
        </authorList>
    </citation>
    <scope>NUCLEOTIDE SEQUENCE [LARGE SCALE GENOMIC DNA]</scope>
    <source>
        <strain evidence="3">JCM 17138</strain>
    </source>
</reference>
<protein>
    <submittedName>
        <fullName evidence="2">Sugar phosphate isomerase/epimerase</fullName>
    </submittedName>
</protein>
<sequence length="265" mass="28338">MRPGTLAVQLYSVIDALQADRPGTLARLAALGFRHVEPFALGLWNTPPDELAASARALRADLDEAGLGVSSVHIAVSADSQASAIETCRILGTDTAFVPIPWLVDGFTERSLETRDGIRAFAGRLNEAAKELAGAGIRLGYHNHHFEWARLPGGAHAFDVLWDLLDPEILAEVDVYWAAVAGQDPADVLKGLGERAVTVHLKDGPGERDTPQTPIGTGDIDIPAALRAGSHLRWHITEIDQTEADRFELLAANRQALLAGGLTVS</sequence>
<comment type="caution">
    <text evidence="2">The sequence shown here is derived from an EMBL/GenBank/DDBJ whole genome shotgun (WGS) entry which is preliminary data.</text>
</comment>
<proteinExistence type="predicted"/>
<evidence type="ECO:0000313" key="2">
    <source>
        <dbReference type="EMBL" id="GAA3841316.1"/>
    </source>
</evidence>
<dbReference type="GO" id="GO:0016853">
    <property type="term" value="F:isomerase activity"/>
    <property type="evidence" value="ECO:0007669"/>
    <property type="project" value="UniProtKB-KW"/>
</dbReference>
<dbReference type="PANTHER" id="PTHR12110">
    <property type="entry name" value="HYDROXYPYRUVATE ISOMERASE"/>
    <property type="match status" value="1"/>
</dbReference>
<dbReference type="PANTHER" id="PTHR12110:SF41">
    <property type="entry name" value="INOSOSE DEHYDRATASE"/>
    <property type="match status" value="1"/>
</dbReference>
<gene>
    <name evidence="2" type="ORF">GCM10022403_086930</name>
</gene>
<feature type="domain" description="Xylose isomerase-like TIM barrel" evidence="1">
    <location>
        <begin position="25"/>
        <end position="227"/>
    </location>
</feature>
<dbReference type="InterPro" id="IPR050312">
    <property type="entry name" value="IolE/XylAMocC-like"/>
</dbReference>
<dbReference type="Proteomes" id="UP001501009">
    <property type="component" value="Unassembled WGS sequence"/>
</dbReference>
<dbReference type="InterPro" id="IPR036237">
    <property type="entry name" value="Xyl_isomerase-like_sf"/>
</dbReference>